<dbReference type="AlphaFoldDB" id="A0A0F7FZ43"/>
<evidence type="ECO:0000313" key="3">
    <source>
        <dbReference type="Proteomes" id="UP000034034"/>
    </source>
</evidence>
<feature type="region of interest" description="Disordered" evidence="1">
    <location>
        <begin position="709"/>
        <end position="729"/>
    </location>
</feature>
<name>A0A0F7FZ43_9ACTN</name>
<sequence>MQARITSLRVTADRWKDMADHFSDQEAIYAREIAGLPASESWVGVAAINALITFSRTREMYQAAREEARETADLLREAHDEFVRLRGLLSGVVAEAEAAGMKVSANDGVATVDPNKVDNMYLNDPEYQPQLRDAEIAWTEDIKRYVQTIVDYDSGVRIALEHMANESTVFGEHGAEPSGGLDQISLSMAVELARRVADGEATTADLEQLQIILAGQRDENGEYQVDFARDFMDGIGPEALILLGNNISLSGTEEYNPEGVQEDLAQLVGDAMVKTKEGSGFYDRWIVDLDEVGKRQYADGPGGMQVRGYQTLVTLLGHSDNYEQYFLHDLGDNIIAAENYAQGGEPGIWRVDRDQLGENGDWFANDPLDSLLGIMAQHPDAATAFLDPEGENKNDELSTGRLNYLLNEDGRDWNVLTYERSIDGEPVTFSIPMEDLNGKTGLGLALEAATTGRLPNTSADSFGYHELEQARVMHEVLAVLDAGNAADLVLSGESYANLRDPITRALADYSADTFDILSGEARTGFGGGDAENGRIGSPSAQVIRVMRGLCSIDEFSQLEEIENYKILYDAQLGFISEQLAGYPENSEEWDSKSRPIGEVLGVMNGIGVDVIRGNFADIADDANDAARYGYHLGGAPITGIPVIGDTAQRIVDMYAYEWSKAVIADASLEARGDSSERSAMARDQINDLFNAWAQGRGYDLEHGSVRDARHEAGQSYGAGRESAREALNH</sequence>
<keyword evidence="3" id="KW-1185">Reference proteome</keyword>
<evidence type="ECO:0000313" key="2">
    <source>
        <dbReference type="EMBL" id="AKG45873.1"/>
    </source>
</evidence>
<accession>A0A0F7FZ43</accession>
<gene>
    <name evidence="2" type="ORF">SXIM_44890</name>
</gene>
<evidence type="ECO:0000256" key="1">
    <source>
        <dbReference type="SAM" id="MobiDB-lite"/>
    </source>
</evidence>
<organism evidence="2 3">
    <name type="scientific">Streptomyces xiamenensis</name>
    <dbReference type="NCBI Taxonomy" id="408015"/>
    <lineage>
        <taxon>Bacteria</taxon>
        <taxon>Bacillati</taxon>
        <taxon>Actinomycetota</taxon>
        <taxon>Actinomycetes</taxon>
        <taxon>Kitasatosporales</taxon>
        <taxon>Streptomycetaceae</taxon>
        <taxon>Streptomyces</taxon>
    </lineage>
</organism>
<protein>
    <submittedName>
        <fullName evidence="2">Pe-pgrs family protein</fullName>
    </submittedName>
</protein>
<dbReference type="Proteomes" id="UP000034034">
    <property type="component" value="Chromosome"/>
</dbReference>
<dbReference type="RefSeq" id="WP_148236151.1">
    <property type="nucleotide sequence ID" value="NZ_CP009922.3"/>
</dbReference>
<reference evidence="2" key="1">
    <citation type="submission" date="2019-08" db="EMBL/GenBank/DDBJ databases">
        <title>Complete genome sequence of a mangrove-derived Streptomyces xiamenensis.</title>
        <authorList>
            <person name="Xu J."/>
        </authorList>
    </citation>
    <scope>NUCLEOTIDE SEQUENCE</scope>
    <source>
        <strain evidence="2">318</strain>
    </source>
</reference>
<dbReference type="EMBL" id="CP009922">
    <property type="protein sequence ID" value="AKG45873.1"/>
    <property type="molecule type" value="Genomic_DNA"/>
</dbReference>
<dbReference type="KEGG" id="sxi:SXIM_44890"/>
<dbReference type="HOGENOM" id="CLU_020583_0_0_11"/>
<dbReference type="PATRIC" id="fig|408015.6.peg.4545"/>
<proteinExistence type="predicted"/>